<feature type="compositionally biased region" description="Acidic residues" evidence="2">
    <location>
        <begin position="89"/>
        <end position="100"/>
    </location>
</feature>
<name>A0A6A5BXP9_NAEFO</name>
<keyword evidence="1" id="KW-0677">Repeat</keyword>
<evidence type="ECO:0000313" key="4">
    <source>
        <dbReference type="Proteomes" id="UP000444721"/>
    </source>
</evidence>
<dbReference type="GeneID" id="68109858"/>
<gene>
    <name evidence="3" type="ORF">FDP41_002640</name>
</gene>
<dbReference type="Proteomes" id="UP000444721">
    <property type="component" value="Unassembled WGS sequence"/>
</dbReference>
<feature type="compositionally biased region" description="Basic and acidic residues" evidence="2">
    <location>
        <begin position="252"/>
        <end position="263"/>
    </location>
</feature>
<comment type="caution">
    <text evidence="3">The sequence shown here is derived from an EMBL/GenBank/DDBJ whole genome shotgun (WGS) entry which is preliminary data.</text>
</comment>
<feature type="compositionally biased region" description="Basic residues" evidence="2">
    <location>
        <begin position="20"/>
        <end position="33"/>
    </location>
</feature>
<keyword evidence="4" id="KW-1185">Reference proteome</keyword>
<dbReference type="PROSITE" id="PS00626">
    <property type="entry name" value="RCC1_2"/>
    <property type="match status" value="1"/>
</dbReference>
<dbReference type="Gene3D" id="2.130.10.30">
    <property type="entry name" value="Regulator of chromosome condensation 1/beta-lactamase-inhibitor protein II"/>
    <property type="match status" value="3"/>
</dbReference>
<dbReference type="Pfam" id="PF13540">
    <property type="entry name" value="RCC1_2"/>
    <property type="match status" value="2"/>
</dbReference>
<evidence type="ECO:0000256" key="1">
    <source>
        <dbReference type="ARBA" id="ARBA00022737"/>
    </source>
</evidence>
<feature type="region of interest" description="Disordered" evidence="2">
    <location>
        <begin position="243"/>
        <end position="297"/>
    </location>
</feature>
<feature type="compositionally biased region" description="Basic and acidic residues" evidence="2">
    <location>
        <begin position="78"/>
        <end position="88"/>
    </location>
</feature>
<dbReference type="RefSeq" id="XP_044562838.1">
    <property type="nucleotide sequence ID" value="XM_044705857.1"/>
</dbReference>
<feature type="region of interest" description="Disordered" evidence="2">
    <location>
        <begin position="1"/>
        <end position="33"/>
    </location>
</feature>
<dbReference type="SUPFAM" id="SSF50985">
    <property type="entry name" value="RCC1/BLIP-II"/>
    <property type="match status" value="1"/>
</dbReference>
<dbReference type="OrthoDB" id="10256179at2759"/>
<dbReference type="EMBL" id="VFQX01000030">
    <property type="protein sequence ID" value="KAF0978125.1"/>
    <property type="molecule type" value="Genomic_DNA"/>
</dbReference>
<protein>
    <submittedName>
        <fullName evidence="3">Uncharacterized protein</fullName>
    </submittedName>
</protein>
<organism evidence="3 4">
    <name type="scientific">Naegleria fowleri</name>
    <name type="common">Brain eating amoeba</name>
    <dbReference type="NCBI Taxonomy" id="5763"/>
    <lineage>
        <taxon>Eukaryota</taxon>
        <taxon>Discoba</taxon>
        <taxon>Heterolobosea</taxon>
        <taxon>Tetramitia</taxon>
        <taxon>Eutetramitia</taxon>
        <taxon>Vahlkampfiidae</taxon>
        <taxon>Naegleria</taxon>
    </lineage>
</organism>
<feature type="region of interest" description="Disordered" evidence="2">
    <location>
        <begin position="78"/>
        <end position="100"/>
    </location>
</feature>
<dbReference type="VEuPathDB" id="AmoebaDB:FDP41_002640"/>
<dbReference type="VEuPathDB" id="AmoebaDB:NfTy_057640"/>
<feature type="compositionally biased region" description="Acidic residues" evidence="2">
    <location>
        <begin position="264"/>
        <end position="280"/>
    </location>
</feature>
<dbReference type="OMA" id="CYASTFF"/>
<dbReference type="InterPro" id="IPR051625">
    <property type="entry name" value="Signaling_Regulatory_Domain"/>
</dbReference>
<reference evidence="3 4" key="1">
    <citation type="journal article" date="2019" name="Sci. Rep.">
        <title>Nanopore sequencing improves the draft genome of the human pathogenic amoeba Naegleria fowleri.</title>
        <authorList>
            <person name="Liechti N."/>
            <person name="Schurch N."/>
            <person name="Bruggmann R."/>
            <person name="Wittwer M."/>
        </authorList>
    </citation>
    <scope>NUCLEOTIDE SEQUENCE [LARGE SCALE GENOMIC DNA]</scope>
    <source>
        <strain evidence="3 4">ATCC 30894</strain>
    </source>
</reference>
<feature type="compositionally biased region" description="Polar residues" evidence="2">
    <location>
        <begin position="1"/>
        <end position="12"/>
    </location>
</feature>
<accession>A0A6A5BXP9</accession>
<dbReference type="InterPro" id="IPR009091">
    <property type="entry name" value="RCC1/BLIP-II"/>
</dbReference>
<dbReference type="AlphaFoldDB" id="A0A6A5BXP9"/>
<evidence type="ECO:0000313" key="3">
    <source>
        <dbReference type="EMBL" id="KAF0978125.1"/>
    </source>
</evidence>
<proteinExistence type="predicted"/>
<sequence>MKTHFQNPQQALHHSQPHSNVHHHHHSHHGRRKNSVVFATGSNIDQMLGVRVYSYLNKKKNAEEKLLSSKKPPLEQRKSFLLQKREEYSESSEDEMDSEDDMLYDDDKEDLLYDDFSSNIWEDDATGSRFGMGEIIHSFRPCEAADYISDHYLYENDFIEDLNLCYASTFFITHQKRVFMIGNNFLEIGNEKTLIIPVEVTWDRCHDSNKLRELSCGHFHVVILTERGEILVGGSNTYGQLGIGSPSQNNIDHQHDNDHTKDEDNNDEDSQEEGDGDSENESNHQTIPPKKESPSKPVNSLKTLNFFYLELNGDVVESVVCGSFFTVFLTKLRKVYICGQIGFEDSNMLREPTRITFFDNNHLLVSKIFCGSNDIIFLTNDNQVYGFSMLEPETVTQKPTHLTHMECFLDQNPGTKVACGLGHTLFLTPDHKIFCLGSNGEGECSFPSKIESVDVITHNTLIDSVLEKNEFVTSVACGSAMSIFTTNMGSLIVCGDNSEGQLGIGPQPKSVFTATKVRDRTTPSLPHHIKVIPGYHNTFTLHLPDTM</sequence>
<evidence type="ECO:0000256" key="2">
    <source>
        <dbReference type="SAM" id="MobiDB-lite"/>
    </source>
</evidence>
<dbReference type="VEuPathDB" id="AmoebaDB:NF0078370"/>
<dbReference type="PANTHER" id="PTHR22872">
    <property type="entry name" value="BTK-BINDING PROTEIN-RELATED"/>
    <property type="match status" value="1"/>
</dbReference>
<dbReference type="InterPro" id="IPR000408">
    <property type="entry name" value="Reg_chr_condens"/>
</dbReference>